<keyword evidence="13" id="KW-0496">Mitochondrion</keyword>
<dbReference type="GO" id="GO:0042645">
    <property type="term" value="C:mitochondrial nucleoid"/>
    <property type="evidence" value="ECO:0007669"/>
    <property type="project" value="UniProtKB-SubCell"/>
</dbReference>
<feature type="domain" description="Helicase C-terminal" evidence="20">
    <location>
        <begin position="742"/>
        <end position="939"/>
    </location>
</feature>
<keyword evidence="8" id="KW-0547">Nucleotide-binding</keyword>
<evidence type="ECO:0000256" key="16">
    <source>
        <dbReference type="ARBA" id="ARBA00042917"/>
    </source>
</evidence>
<evidence type="ECO:0000256" key="2">
    <source>
        <dbReference type="ARBA" id="ARBA00004496"/>
    </source>
</evidence>
<evidence type="ECO:0000256" key="3">
    <source>
        <dbReference type="ARBA" id="ARBA00008792"/>
    </source>
</evidence>
<dbReference type="InterPro" id="IPR002464">
    <property type="entry name" value="DNA/RNA_helicase_DEAH_CS"/>
</dbReference>
<dbReference type="GO" id="GO:0003724">
    <property type="term" value="F:RNA helicase activity"/>
    <property type="evidence" value="ECO:0007669"/>
    <property type="project" value="UniProtKB-EC"/>
</dbReference>
<proteinExistence type="inferred from homology"/>
<evidence type="ECO:0000256" key="14">
    <source>
        <dbReference type="ARBA" id="ARBA00023271"/>
    </source>
</evidence>
<dbReference type="FunFam" id="3.30.160.20:FF:000016">
    <property type="entry name" value="ATP-dependent RNA helicase DHX30 isoform X1"/>
    <property type="match status" value="1"/>
</dbReference>
<dbReference type="EMBL" id="DQIR01129432">
    <property type="protein sequence ID" value="HDA84908.1"/>
    <property type="molecule type" value="Transcribed_RNA"/>
</dbReference>
<dbReference type="SUPFAM" id="SSF52540">
    <property type="entry name" value="P-loop containing nucleoside triphosphate hydrolases"/>
    <property type="match status" value="1"/>
</dbReference>
<evidence type="ECO:0000256" key="9">
    <source>
        <dbReference type="ARBA" id="ARBA00022801"/>
    </source>
</evidence>
<reference evidence="21" key="1">
    <citation type="journal article" date="2019" name="PeerJ">
        <title>Genes of the pig, Sus scrofa, reconstructed with EvidentialGene.</title>
        <authorList>
            <person name="Gilbert D.G."/>
        </authorList>
    </citation>
    <scope>NUCLEOTIDE SEQUENCE</scope>
</reference>
<dbReference type="InterPro" id="IPR011709">
    <property type="entry name" value="DEAD-box_helicase_OB_fold"/>
</dbReference>
<dbReference type="GO" id="GO:0042254">
    <property type="term" value="P:ribosome biogenesis"/>
    <property type="evidence" value="ECO:0007669"/>
    <property type="project" value="UniProtKB-KW"/>
</dbReference>
<dbReference type="PROSITE" id="PS51192">
    <property type="entry name" value="HELICASE_ATP_BIND_1"/>
    <property type="match status" value="1"/>
</dbReference>
<dbReference type="GO" id="GO:0005524">
    <property type="term" value="F:ATP binding"/>
    <property type="evidence" value="ECO:0007669"/>
    <property type="project" value="UniProtKB-KW"/>
</dbReference>
<dbReference type="Gene3D" id="3.30.160.20">
    <property type="match status" value="2"/>
</dbReference>
<evidence type="ECO:0000256" key="7">
    <source>
        <dbReference type="ARBA" id="ARBA00022553"/>
    </source>
</evidence>
<dbReference type="SMART" id="SM00487">
    <property type="entry name" value="DEXDc"/>
    <property type="match status" value="1"/>
</dbReference>
<comment type="catalytic activity">
    <reaction evidence="17">
        <text>ATP + H2O = ADP + phosphate + H(+)</text>
        <dbReference type="Rhea" id="RHEA:13065"/>
        <dbReference type="ChEBI" id="CHEBI:15377"/>
        <dbReference type="ChEBI" id="CHEBI:15378"/>
        <dbReference type="ChEBI" id="CHEBI:30616"/>
        <dbReference type="ChEBI" id="CHEBI:43474"/>
        <dbReference type="ChEBI" id="CHEBI:456216"/>
        <dbReference type="EC" id="3.6.4.13"/>
    </reaction>
</comment>
<evidence type="ECO:0000259" key="19">
    <source>
        <dbReference type="PROSITE" id="PS51192"/>
    </source>
</evidence>
<evidence type="ECO:0000256" key="15">
    <source>
        <dbReference type="ARBA" id="ARBA00039388"/>
    </source>
</evidence>
<dbReference type="EC" id="3.6.4.13" evidence="4"/>
<dbReference type="FunFam" id="1.20.120.1080:FF:000004">
    <property type="entry name" value="ATP-dependent RNA helicase DHX30 isoform X1"/>
    <property type="match status" value="1"/>
</dbReference>
<feature type="compositionally biased region" description="Acidic residues" evidence="18">
    <location>
        <begin position="216"/>
        <end position="228"/>
    </location>
</feature>
<dbReference type="InterPro" id="IPR001650">
    <property type="entry name" value="Helicase_C-like"/>
</dbReference>
<keyword evidence="12" id="KW-0694">RNA-binding</keyword>
<dbReference type="Gene3D" id="3.40.50.300">
    <property type="entry name" value="P-loop containing nucleotide triphosphate hydrolases"/>
    <property type="match status" value="2"/>
</dbReference>
<evidence type="ECO:0000256" key="6">
    <source>
        <dbReference type="ARBA" id="ARBA00022517"/>
    </source>
</evidence>
<accession>A0A480MFS4</accession>
<feature type="region of interest" description="Disordered" evidence="18">
    <location>
        <begin position="13"/>
        <end position="42"/>
    </location>
</feature>
<dbReference type="SMART" id="SM00847">
    <property type="entry name" value="HA2"/>
    <property type="match status" value="1"/>
</dbReference>
<keyword evidence="7" id="KW-0597">Phosphoprotein</keyword>
<keyword evidence="5" id="KW-0963">Cytoplasm</keyword>
<keyword evidence="10 21" id="KW-0347">Helicase</keyword>
<evidence type="ECO:0000256" key="10">
    <source>
        <dbReference type="ARBA" id="ARBA00022806"/>
    </source>
</evidence>
<feature type="region of interest" description="Disordered" evidence="18">
    <location>
        <begin position="178"/>
        <end position="228"/>
    </location>
</feature>
<dbReference type="SMART" id="SM00490">
    <property type="entry name" value="HELICc"/>
    <property type="match status" value="1"/>
</dbReference>
<evidence type="ECO:0000256" key="11">
    <source>
        <dbReference type="ARBA" id="ARBA00022840"/>
    </source>
</evidence>
<dbReference type="Pfam" id="PF21010">
    <property type="entry name" value="HA2_C"/>
    <property type="match status" value="1"/>
</dbReference>
<dbReference type="PANTHER" id="PTHR18934">
    <property type="entry name" value="ATP-DEPENDENT RNA HELICASE"/>
    <property type="match status" value="1"/>
</dbReference>
<dbReference type="GO" id="GO:0016787">
    <property type="term" value="F:hydrolase activity"/>
    <property type="evidence" value="ECO:0007669"/>
    <property type="project" value="UniProtKB-KW"/>
</dbReference>
<dbReference type="FunFam" id="3.40.50.300:FF:001703">
    <property type="entry name" value="DExH-box helicase 30"/>
    <property type="match status" value="1"/>
</dbReference>
<evidence type="ECO:0000256" key="1">
    <source>
        <dbReference type="ARBA" id="ARBA00004436"/>
    </source>
</evidence>
<evidence type="ECO:0000256" key="18">
    <source>
        <dbReference type="SAM" id="MobiDB-lite"/>
    </source>
</evidence>
<evidence type="ECO:0000256" key="4">
    <source>
        <dbReference type="ARBA" id="ARBA00012552"/>
    </source>
</evidence>
<dbReference type="CDD" id="cd17976">
    <property type="entry name" value="DEXHc_DHX30"/>
    <property type="match status" value="1"/>
</dbReference>
<dbReference type="EMBL" id="DQIR01036964">
    <property type="protein sequence ID" value="HCZ92439.1"/>
    <property type="molecule type" value="Transcribed_RNA"/>
</dbReference>
<keyword evidence="11" id="KW-0067">ATP-binding</keyword>
<dbReference type="InterPro" id="IPR014001">
    <property type="entry name" value="Helicase_ATP-bd"/>
</dbReference>
<dbReference type="Pfam" id="PF24995">
    <property type="entry name" value="DSRM_2"/>
    <property type="match status" value="1"/>
</dbReference>
<keyword evidence="6" id="KW-0690">Ribosome biogenesis</keyword>
<dbReference type="PROSITE" id="PS00690">
    <property type="entry name" value="DEAH_ATP_HELICASE"/>
    <property type="match status" value="1"/>
</dbReference>
<evidence type="ECO:0000256" key="12">
    <source>
        <dbReference type="ARBA" id="ARBA00022884"/>
    </source>
</evidence>
<dbReference type="PANTHER" id="PTHR18934:SF257">
    <property type="entry name" value="ATP-DEPENDENT RNA HELICASE DHX30"/>
    <property type="match status" value="1"/>
</dbReference>
<dbReference type="Pfam" id="PF07717">
    <property type="entry name" value="OB_NTP_bind"/>
    <property type="match status" value="1"/>
</dbReference>
<evidence type="ECO:0000256" key="13">
    <source>
        <dbReference type="ARBA" id="ARBA00023128"/>
    </source>
</evidence>
<dbReference type="CDD" id="cd18791">
    <property type="entry name" value="SF2_C_RHA"/>
    <property type="match status" value="1"/>
</dbReference>
<dbReference type="InterPro" id="IPR056755">
    <property type="entry name" value="DSRM_2"/>
</dbReference>
<keyword evidence="9" id="KW-0378">Hydrolase</keyword>
<evidence type="ECO:0000256" key="8">
    <source>
        <dbReference type="ARBA" id="ARBA00022741"/>
    </source>
</evidence>
<dbReference type="Pfam" id="PF00271">
    <property type="entry name" value="Helicase_C"/>
    <property type="match status" value="1"/>
</dbReference>
<feature type="domain" description="Helicase ATP-binding" evidence="19">
    <location>
        <begin position="472"/>
        <end position="640"/>
    </location>
</feature>
<keyword evidence="14" id="KW-1135">Mitochondrion nucleoid</keyword>
<dbReference type="Gene3D" id="1.20.120.1080">
    <property type="match status" value="1"/>
</dbReference>
<dbReference type="FunFam" id="3.30.160.20:FF:000017">
    <property type="entry name" value="ATP-dependent RNA helicase DHX30 isoform X1"/>
    <property type="match status" value="1"/>
</dbReference>
<dbReference type="GO" id="GO:0003723">
    <property type="term" value="F:RNA binding"/>
    <property type="evidence" value="ECO:0007669"/>
    <property type="project" value="UniProtKB-KW"/>
</dbReference>
<dbReference type="PROSITE" id="PS51194">
    <property type="entry name" value="HELICASE_CTER"/>
    <property type="match status" value="1"/>
</dbReference>
<comment type="similarity">
    <text evidence="3">Belongs to the DEAD box helicase family. DEAH subfamily.</text>
</comment>
<comment type="subcellular location">
    <subcellularLocation>
        <location evidence="2">Cytoplasm</location>
    </subcellularLocation>
    <subcellularLocation>
        <location evidence="1">Mitochondrion matrix</location>
        <location evidence="1">Mitochondrion nucleoid</location>
    </subcellularLocation>
</comment>
<sequence>MAAARRLMALAAGVSPRLRPPGPRATGRHGRSRGLSTGCARPGCSKEAAEVEAGVAPGGPGEGDGSMVNASRDLLKEFPQPKNLLNSVIGRALGISHAKDKLVYVHTNGPKKKKVTLHIKWPKSVEVEGYGSKKIDAERQAAAAACQLFKGWGLLGPRNELFDAAKYRVLADRFGSPADSWWRPEPTMPPTSWRQLNPESIRPGGPAGLSRTLGREEEEDEEEELEEGTIDVTEFLSMTQQDSHTPLRDSRGGSFEMTDDDSAIRALTQFPLPKNLLAKVIQIATSSSTAKNLMQFHTVGTKTKLSTLTLLWPCPMTFVAKGRRKAEAENKAAALACKKLKSLGLVDRNNEPLTHAMYNLASLRELGETQRRPCTIQVPEPILRKIETFLNHYPVDNSWISPELRLQGDDILPLGKDSGPLSDPITGKPYVPLSEAEELRLSQNLLELWRRRGPVWQEAPQLPVDPHRDTILNAIEQHPVVVIAGDTGCGKTTRIPQLLLERYVTEGRGARCNVIITQPRRISAVSVAQRVSHELGPSLRRNVGFQVRLESKPPARGGALLFCTVGILLRKLQSNPSLEGVSHVIVDEVHERDVNTDFLLILLKGLQRLNPALRLVLMSATGDNERFSRYFGGCPVIKVPGFMYPVKEHYLEDILAKLGKHQYPHRHRHHESEDECALDLDLVTDLVLHIDARGEPGGILCFLPGWQEIKGVQQRLQEALGMHESKYLILPGESVGMAPDTQLPFVLEVDSTWGSRALSFLPGCTTFCCLCDFYWWCYRFRPQFHQDSVKILACPHMGRFWREHCSRPMCSCCPPVHSNIPMMDQKAIFQQPPVGVRKIVLATNIAETSITINDIVHVVDSGLHKEERYDLKTKVSCLETVWVSRANVIQRRGRAGRCQSGFAYHLFPRSRLEKMVPFQVPEILRTPLENLVLQAKIHMPEKTAVEFLSKAVDSPNIKAVDEAVILLQEIGVLDQREYLTTLGQRLAHISTDPRLAKAIVLAAIFRCLHPLLVVVSCLTRDPFSSSLQNRAEVDKVKALLSHDSGSDHLAFVRAVSGWEEVLRWQDRSSRENYLEENLLYAPSLRFIHGLIKQFSENIYEAFLVGKPSDCTLASAQCNEYSEEEELVKGVLMAGLYPNLIQVRQGKVTRQGKFKPNSVTYRTKSGNILLHKSTINREATRLRSRWLTYFMAVKSNGSVFVRDSSQVHPLAVLLLTDGDVHIRDDGRRATISLSDSDLLRLEGDSRTVRLLRELRRALGRMVERSLRSELATLPPCVQQEHGQLLALLAELLRGPCGSFDVRKTADD</sequence>
<dbReference type="InterPro" id="IPR007502">
    <property type="entry name" value="Helicase-assoc_dom"/>
</dbReference>
<protein>
    <recommendedName>
        <fullName evidence="15">ATP-dependent RNA helicase DHX30</fullName>
        <ecNumber evidence="4">3.6.4.13</ecNumber>
    </recommendedName>
    <alternativeName>
        <fullName evidence="16">DEAH box protein 30</fullName>
    </alternativeName>
</protein>
<evidence type="ECO:0000313" key="21">
    <source>
        <dbReference type="EMBL" id="HDA84908.1"/>
    </source>
</evidence>
<dbReference type="Pfam" id="PF00270">
    <property type="entry name" value="DEAD"/>
    <property type="match status" value="1"/>
</dbReference>
<dbReference type="InterPro" id="IPR027417">
    <property type="entry name" value="P-loop_NTPase"/>
</dbReference>
<evidence type="ECO:0000256" key="17">
    <source>
        <dbReference type="ARBA" id="ARBA00047984"/>
    </source>
</evidence>
<evidence type="ECO:0000256" key="5">
    <source>
        <dbReference type="ARBA" id="ARBA00022490"/>
    </source>
</evidence>
<evidence type="ECO:0000259" key="20">
    <source>
        <dbReference type="PROSITE" id="PS51194"/>
    </source>
</evidence>
<name>A0A480MFS4_PIG</name>
<organism evidence="21">
    <name type="scientific">Sus scrofa</name>
    <name type="common">Pig</name>
    <dbReference type="NCBI Taxonomy" id="9823"/>
    <lineage>
        <taxon>Eukaryota</taxon>
        <taxon>Metazoa</taxon>
        <taxon>Chordata</taxon>
        <taxon>Craniata</taxon>
        <taxon>Vertebrata</taxon>
        <taxon>Euteleostomi</taxon>
        <taxon>Mammalia</taxon>
        <taxon>Eutheria</taxon>
        <taxon>Laurasiatheria</taxon>
        <taxon>Artiodactyla</taxon>
        <taxon>Suina</taxon>
        <taxon>Suidae</taxon>
        <taxon>Sus</taxon>
    </lineage>
</organism>
<dbReference type="InterPro" id="IPR011545">
    <property type="entry name" value="DEAD/DEAH_box_helicase_dom"/>
</dbReference>